<evidence type="ECO:0000256" key="2">
    <source>
        <dbReference type="SAM" id="Phobius"/>
    </source>
</evidence>
<dbReference type="EMBL" id="WUAV01000003">
    <property type="protein sequence ID" value="KAF1760772.1"/>
    <property type="molecule type" value="Genomic_DNA"/>
</dbReference>
<dbReference type="InterPro" id="IPR052889">
    <property type="entry name" value="Celegans_Fungus-Induced_Rsp"/>
</dbReference>
<feature type="compositionally biased region" description="Gly residues" evidence="1">
    <location>
        <begin position="90"/>
        <end position="102"/>
    </location>
</feature>
<dbReference type="InterPro" id="IPR024415">
    <property type="entry name" value="Fungus-induced"/>
</dbReference>
<comment type="caution">
    <text evidence="3">The sequence shown here is derived from an EMBL/GenBank/DDBJ whole genome shotgun (WGS) entry which is preliminary data.</text>
</comment>
<feature type="transmembrane region" description="Helical" evidence="2">
    <location>
        <begin position="64"/>
        <end position="82"/>
    </location>
</feature>
<dbReference type="PANTHER" id="PTHR39380">
    <property type="entry name" value="FIP (FUNGUS-INDUCED PROTEIN) RELATED-RELATED-RELATED"/>
    <property type="match status" value="1"/>
</dbReference>
<dbReference type="GeneID" id="9805406"/>
<dbReference type="RefSeq" id="XP_003099532.2">
    <property type="nucleotide sequence ID" value="XM_003099484.2"/>
</dbReference>
<dbReference type="AlphaFoldDB" id="A0A6A5H2R4"/>
<dbReference type="KEGG" id="crq:GCK72_009022"/>
<protein>
    <recommendedName>
        <fullName evidence="5">Transmembrane protein</fullName>
    </recommendedName>
</protein>
<dbReference type="PANTHER" id="PTHR39380:SF2">
    <property type="entry name" value="FIP (FUNGUS-INDUCED PROTEIN) RELATED-RELATED"/>
    <property type="match status" value="1"/>
</dbReference>
<evidence type="ECO:0000313" key="4">
    <source>
        <dbReference type="Proteomes" id="UP000483820"/>
    </source>
</evidence>
<gene>
    <name evidence="3" type="ORF">GCK72_009022</name>
</gene>
<evidence type="ECO:0000256" key="1">
    <source>
        <dbReference type="SAM" id="MobiDB-lite"/>
    </source>
</evidence>
<keyword evidence="2" id="KW-0812">Transmembrane</keyword>
<feature type="region of interest" description="Disordered" evidence="1">
    <location>
        <begin position="87"/>
        <end position="109"/>
    </location>
</feature>
<proteinExistence type="predicted"/>
<organism evidence="3 4">
    <name type="scientific">Caenorhabditis remanei</name>
    <name type="common">Caenorhabditis vulgaris</name>
    <dbReference type="NCBI Taxonomy" id="31234"/>
    <lineage>
        <taxon>Eukaryota</taxon>
        <taxon>Metazoa</taxon>
        <taxon>Ecdysozoa</taxon>
        <taxon>Nematoda</taxon>
        <taxon>Chromadorea</taxon>
        <taxon>Rhabditida</taxon>
        <taxon>Rhabditina</taxon>
        <taxon>Rhabditomorpha</taxon>
        <taxon>Rhabditoidea</taxon>
        <taxon>Rhabditidae</taxon>
        <taxon>Peloderinae</taxon>
        <taxon>Caenorhabditis</taxon>
    </lineage>
</organism>
<keyword evidence="2" id="KW-1133">Transmembrane helix</keyword>
<reference evidence="3 4" key="1">
    <citation type="submission" date="2019-12" db="EMBL/GenBank/DDBJ databases">
        <title>Chromosome-level assembly of the Caenorhabditis remanei genome.</title>
        <authorList>
            <person name="Teterina A.A."/>
            <person name="Willis J.H."/>
            <person name="Phillips P.C."/>
        </authorList>
    </citation>
    <scope>NUCLEOTIDE SEQUENCE [LARGE SCALE GENOMIC DNA]</scope>
    <source>
        <strain evidence="3 4">PX506</strain>
        <tissue evidence="3">Whole organism</tissue>
    </source>
</reference>
<accession>A0A6A5H2R4</accession>
<sequence>MFTNSLIQSTPTTGKSMMIFENNYSFLDPMMIPAPRPPPYEPPRQRCPETAETARMANKKTETMNFYTVVFFAIFAIAAVSGHRCPSRGYSGGGRGGRGGAIVIGSTKE</sequence>
<keyword evidence="2" id="KW-0472">Membrane</keyword>
<dbReference type="CTD" id="9805406"/>
<dbReference type="Proteomes" id="UP000483820">
    <property type="component" value="Chromosome III"/>
</dbReference>
<evidence type="ECO:0008006" key="5">
    <source>
        <dbReference type="Google" id="ProtNLM"/>
    </source>
</evidence>
<dbReference type="Pfam" id="PF10917">
    <property type="entry name" value="Fungus-induced"/>
    <property type="match status" value="1"/>
</dbReference>
<name>A0A6A5H2R4_CAERE</name>
<evidence type="ECO:0000313" key="3">
    <source>
        <dbReference type="EMBL" id="KAF1760772.1"/>
    </source>
</evidence>